<dbReference type="InterPro" id="IPR027417">
    <property type="entry name" value="P-loop_NTPase"/>
</dbReference>
<dbReference type="Gene3D" id="3.40.50.300">
    <property type="entry name" value="P-loop containing nucleotide triphosphate hydrolases"/>
    <property type="match status" value="1"/>
</dbReference>
<reference evidence="2 3" key="1">
    <citation type="submission" date="2019-09" db="EMBL/GenBank/DDBJ databases">
        <authorList>
            <person name="Chandra G."/>
            <person name="Truman W A."/>
        </authorList>
    </citation>
    <scope>NUCLEOTIDE SEQUENCE [LARGE SCALE GENOMIC DNA]</scope>
    <source>
        <strain evidence="2">PS941</strain>
    </source>
</reference>
<dbReference type="GO" id="GO:0005524">
    <property type="term" value="F:ATP binding"/>
    <property type="evidence" value="ECO:0007669"/>
    <property type="project" value="InterPro"/>
</dbReference>
<dbReference type="OrthoDB" id="9815944at2"/>
<dbReference type="PANTHER" id="PTHR43581">
    <property type="entry name" value="ATP/GTP PHOSPHATASE"/>
    <property type="match status" value="1"/>
</dbReference>
<organism evidence="2 3">
    <name type="scientific">Pseudomonas fluorescens</name>
    <dbReference type="NCBI Taxonomy" id="294"/>
    <lineage>
        <taxon>Bacteria</taxon>
        <taxon>Pseudomonadati</taxon>
        <taxon>Pseudomonadota</taxon>
        <taxon>Gammaproteobacteria</taxon>
        <taxon>Pseudomonadales</taxon>
        <taxon>Pseudomonadaceae</taxon>
        <taxon>Pseudomonas</taxon>
    </lineage>
</organism>
<accession>A0A5E7VDN2</accession>
<protein>
    <recommendedName>
        <fullName evidence="1">AAA+ ATPase domain-containing protein</fullName>
    </recommendedName>
</protein>
<name>A0A5E7VDN2_PSEFL</name>
<gene>
    <name evidence="2" type="ORF">PS941_05117</name>
</gene>
<dbReference type="EMBL" id="CABVJC010000010">
    <property type="protein sequence ID" value="VVQ21113.1"/>
    <property type="molecule type" value="Genomic_DNA"/>
</dbReference>
<dbReference type="Pfam" id="PF13304">
    <property type="entry name" value="AAA_21"/>
    <property type="match status" value="1"/>
</dbReference>
<dbReference type="SMART" id="SM00382">
    <property type="entry name" value="AAA"/>
    <property type="match status" value="1"/>
</dbReference>
<dbReference type="InterPro" id="IPR003959">
    <property type="entry name" value="ATPase_AAA_core"/>
</dbReference>
<sequence>MLIQVLPPRTAPVYESISKFALIQNSWNDYSYETQYSLVYLGPPNKRGHNLIGTVKILKKGQKPSDPLQLTKDFDFLDENFVSVGQSLDYYQRLSELGDELKLQLLESVNDYVFNPSLGDEFRSEEGWSISLFRYFDETDNFLLTAKSLLSKNFDNLQRTDLNFTFEIPEWKQKIQFDYSLPEFVSRVGGIAHPIPSRIISIIGRNGSGKSTLLARLARVAHGTFKNRQEGVFDKVGRIEPEGIGFPRIITVSYSAFDSFRLPGLKPNVEGEADERYQIIKDMEEGGGRFVFCGLRDIGAELAGQIISEDNNTESINDKLSTTLLKPIKAQGEEFKKTLLLVERNEATHILDRALRCLSSDASFSSYQDILTTRFLLDNSPEDLFLMWSTGHKIVMQIIASLAAHTTQSSLILIDEPETHLHPPLLASLMHAIRIILNTKKAFAIVATHSPVVIQETLVRHTYLIRREGKSTLITKPSKETFGENIGTLTGETFGLNTRTTDFHKTLDRLIREHKNLQTIESFFQPYGLSMQARAYVMSQLISEGFL</sequence>
<dbReference type="RefSeq" id="WP_150694568.1">
    <property type="nucleotide sequence ID" value="NZ_CABVJC010000010.1"/>
</dbReference>
<evidence type="ECO:0000313" key="3">
    <source>
        <dbReference type="Proteomes" id="UP000326452"/>
    </source>
</evidence>
<dbReference type="GO" id="GO:0016887">
    <property type="term" value="F:ATP hydrolysis activity"/>
    <property type="evidence" value="ECO:0007669"/>
    <property type="project" value="InterPro"/>
</dbReference>
<feature type="domain" description="AAA+ ATPase" evidence="1">
    <location>
        <begin position="196"/>
        <end position="472"/>
    </location>
</feature>
<dbReference type="InterPro" id="IPR003593">
    <property type="entry name" value="AAA+_ATPase"/>
</dbReference>
<dbReference type="PANTHER" id="PTHR43581:SF2">
    <property type="entry name" value="EXCINUCLEASE ATPASE SUBUNIT"/>
    <property type="match status" value="1"/>
</dbReference>
<dbReference type="Proteomes" id="UP000326452">
    <property type="component" value="Unassembled WGS sequence"/>
</dbReference>
<dbReference type="InterPro" id="IPR051396">
    <property type="entry name" value="Bact_Antivir_Def_Nuclease"/>
</dbReference>
<dbReference type="AlphaFoldDB" id="A0A5E7VDN2"/>
<evidence type="ECO:0000259" key="1">
    <source>
        <dbReference type="SMART" id="SM00382"/>
    </source>
</evidence>
<evidence type="ECO:0000313" key="2">
    <source>
        <dbReference type="EMBL" id="VVQ21113.1"/>
    </source>
</evidence>
<dbReference type="SUPFAM" id="SSF52540">
    <property type="entry name" value="P-loop containing nucleoside triphosphate hydrolases"/>
    <property type="match status" value="1"/>
</dbReference>
<proteinExistence type="predicted"/>